<dbReference type="PANTHER" id="PTHR38011">
    <property type="entry name" value="DIHYDROFOLATE REDUCTASE FAMILY PROTEIN (AFU_ORTHOLOGUE AFUA_8G06820)"/>
    <property type="match status" value="1"/>
</dbReference>
<evidence type="ECO:0000256" key="2">
    <source>
        <dbReference type="ARBA" id="ARBA00022857"/>
    </source>
</evidence>
<protein>
    <submittedName>
        <fullName evidence="5">5-amino-6-(5-phosphoribosylamino)uracil reductase</fullName>
        <ecNumber evidence="5">1.1.1.193</ecNumber>
    </submittedName>
</protein>
<accession>A0AAE3ZNN3</accession>
<reference evidence="5 6" key="1">
    <citation type="submission" date="2023-07" db="EMBL/GenBank/DDBJ databases">
        <title>Sequencing the genomes of 1000 actinobacteria strains.</title>
        <authorList>
            <person name="Klenk H.-P."/>
        </authorList>
    </citation>
    <scope>NUCLEOTIDE SEQUENCE [LARGE SCALE GENOMIC DNA]</scope>
    <source>
        <strain evidence="5 6">DSM 44711</strain>
    </source>
</reference>
<dbReference type="InterPro" id="IPR002734">
    <property type="entry name" value="RibDG_C"/>
</dbReference>
<feature type="domain" description="Bacterial bifunctional deaminase-reductase C-terminal" evidence="4">
    <location>
        <begin position="6"/>
        <end position="219"/>
    </location>
</feature>
<dbReference type="EC" id="1.1.1.193" evidence="5"/>
<evidence type="ECO:0000313" key="6">
    <source>
        <dbReference type="Proteomes" id="UP001183629"/>
    </source>
</evidence>
<dbReference type="InterPro" id="IPR050765">
    <property type="entry name" value="Riboflavin_Biosynth_HTPR"/>
</dbReference>
<proteinExistence type="predicted"/>
<dbReference type="GO" id="GO:0008703">
    <property type="term" value="F:5-amino-6-(5-phosphoribosylamino)uracil reductase activity"/>
    <property type="evidence" value="ECO:0007669"/>
    <property type="project" value="UniProtKB-EC"/>
</dbReference>
<gene>
    <name evidence="5" type="ORF">J2S44_001708</name>
</gene>
<dbReference type="SUPFAM" id="SSF53597">
    <property type="entry name" value="Dihydrofolate reductase-like"/>
    <property type="match status" value="1"/>
</dbReference>
<dbReference type="Proteomes" id="UP001183629">
    <property type="component" value="Unassembled WGS sequence"/>
</dbReference>
<comment type="pathway">
    <text evidence="1">Cofactor biosynthesis; riboflavin biosynthesis.</text>
</comment>
<dbReference type="RefSeq" id="WP_310410477.1">
    <property type="nucleotide sequence ID" value="NZ_JAVDYC010000001.1"/>
</dbReference>
<dbReference type="EMBL" id="JAVDYC010000001">
    <property type="protein sequence ID" value="MDR7321458.1"/>
    <property type="molecule type" value="Genomic_DNA"/>
</dbReference>
<dbReference type="Gene3D" id="3.40.430.10">
    <property type="entry name" value="Dihydrofolate Reductase, subunit A"/>
    <property type="match status" value="1"/>
</dbReference>
<evidence type="ECO:0000313" key="5">
    <source>
        <dbReference type="EMBL" id="MDR7321458.1"/>
    </source>
</evidence>
<organism evidence="5 6">
    <name type="scientific">Catenuloplanes niger</name>
    <dbReference type="NCBI Taxonomy" id="587534"/>
    <lineage>
        <taxon>Bacteria</taxon>
        <taxon>Bacillati</taxon>
        <taxon>Actinomycetota</taxon>
        <taxon>Actinomycetes</taxon>
        <taxon>Micromonosporales</taxon>
        <taxon>Micromonosporaceae</taxon>
        <taxon>Catenuloplanes</taxon>
    </lineage>
</organism>
<evidence type="ECO:0000259" key="4">
    <source>
        <dbReference type="Pfam" id="PF01872"/>
    </source>
</evidence>
<keyword evidence="3 5" id="KW-0560">Oxidoreductase</keyword>
<keyword evidence="6" id="KW-1185">Reference proteome</keyword>
<name>A0AAE3ZNN3_9ACTN</name>
<dbReference type="InterPro" id="IPR024072">
    <property type="entry name" value="DHFR-like_dom_sf"/>
</dbReference>
<evidence type="ECO:0000256" key="3">
    <source>
        <dbReference type="ARBA" id="ARBA00023002"/>
    </source>
</evidence>
<dbReference type="AlphaFoldDB" id="A0AAE3ZNN3"/>
<dbReference type="GO" id="GO:0009231">
    <property type="term" value="P:riboflavin biosynthetic process"/>
    <property type="evidence" value="ECO:0007669"/>
    <property type="project" value="InterPro"/>
</dbReference>
<sequence>MGSQRPYTLLSCAMSVDGYIDDASAERLVLSNDADLDRVDLIRATCDAILVGASTVRRDNPRLVVRSRIRRGDRVARSQPPSPVKVTLTRSGVLDPAAHFFTAGDAAKLVYTASSAFAALSASLDGLATVIDAGPDVALDWVLADLSARGVHRLMVEGGAAVHAEFLTAGLVDELQLVVAPFLVGDPAAPRFAGGGALPWPSDRRMTVAEVRKIDDVVLLRYLLTDRFEVPV</sequence>
<keyword evidence="2" id="KW-0521">NADP</keyword>
<evidence type="ECO:0000256" key="1">
    <source>
        <dbReference type="ARBA" id="ARBA00005104"/>
    </source>
</evidence>
<comment type="caution">
    <text evidence="5">The sequence shown here is derived from an EMBL/GenBank/DDBJ whole genome shotgun (WGS) entry which is preliminary data.</text>
</comment>
<dbReference type="PANTHER" id="PTHR38011:SF7">
    <property type="entry name" value="2,5-DIAMINO-6-RIBOSYLAMINO-4(3H)-PYRIMIDINONE 5'-PHOSPHATE REDUCTASE"/>
    <property type="match status" value="1"/>
</dbReference>
<dbReference type="Pfam" id="PF01872">
    <property type="entry name" value="RibD_C"/>
    <property type="match status" value="1"/>
</dbReference>